<accession>A0ABV1VTR7</accession>
<dbReference type="RefSeq" id="WP_350724654.1">
    <property type="nucleotide sequence ID" value="NZ_JBEPCO010000058.1"/>
</dbReference>
<dbReference type="Proteomes" id="UP001490330">
    <property type="component" value="Unassembled WGS sequence"/>
</dbReference>
<keyword evidence="2" id="KW-1185">Reference proteome</keyword>
<name>A0ABV1VTR7_9ACTN</name>
<dbReference type="EMBL" id="JBEPCV010000085">
    <property type="protein sequence ID" value="MER6909889.1"/>
    <property type="molecule type" value="Genomic_DNA"/>
</dbReference>
<sequence>MGLDHASLTSLAALGEATRRRMFELFRQERRPTHSLEEFGHEPERTAPTLICLCNGPFHPHGGQGP</sequence>
<organism evidence="1 2">
    <name type="scientific">Streptomyces flaveolus</name>
    <dbReference type="NCBI Taxonomy" id="67297"/>
    <lineage>
        <taxon>Bacteria</taxon>
        <taxon>Bacillati</taxon>
        <taxon>Actinomycetota</taxon>
        <taxon>Actinomycetes</taxon>
        <taxon>Kitasatosporales</taxon>
        <taxon>Streptomycetaceae</taxon>
        <taxon>Streptomyces</taxon>
    </lineage>
</organism>
<evidence type="ECO:0000313" key="2">
    <source>
        <dbReference type="Proteomes" id="UP001490330"/>
    </source>
</evidence>
<reference evidence="1 2" key="1">
    <citation type="submission" date="2024-06" db="EMBL/GenBank/DDBJ databases">
        <title>The Natural Products Discovery Center: Release of the First 8490 Sequenced Strains for Exploring Actinobacteria Biosynthetic Diversity.</title>
        <authorList>
            <person name="Kalkreuter E."/>
            <person name="Kautsar S.A."/>
            <person name="Yang D."/>
            <person name="Bader C.D."/>
            <person name="Teijaro C.N."/>
            <person name="Fluegel L."/>
            <person name="Davis C.M."/>
            <person name="Simpson J.R."/>
            <person name="Lauterbach L."/>
            <person name="Steele A.D."/>
            <person name="Gui C."/>
            <person name="Meng S."/>
            <person name="Li G."/>
            <person name="Viehrig K."/>
            <person name="Ye F."/>
            <person name="Su P."/>
            <person name="Kiefer A.F."/>
            <person name="Nichols A."/>
            <person name="Cepeda A.J."/>
            <person name="Yan W."/>
            <person name="Fan B."/>
            <person name="Jiang Y."/>
            <person name="Adhikari A."/>
            <person name="Zheng C.-J."/>
            <person name="Schuster L."/>
            <person name="Cowan T.M."/>
            <person name="Smanski M.J."/>
            <person name="Chevrette M.G."/>
            <person name="De Carvalho L.P.S."/>
            <person name="Shen B."/>
        </authorList>
    </citation>
    <scope>NUCLEOTIDE SEQUENCE [LARGE SCALE GENOMIC DNA]</scope>
    <source>
        <strain evidence="1 2">NPDC000632</strain>
    </source>
</reference>
<gene>
    <name evidence="1" type="ORF">ABT322_40610</name>
</gene>
<proteinExistence type="predicted"/>
<protein>
    <submittedName>
        <fullName evidence="1">Uncharacterized protein</fullName>
    </submittedName>
</protein>
<comment type="caution">
    <text evidence="1">The sequence shown here is derived from an EMBL/GenBank/DDBJ whole genome shotgun (WGS) entry which is preliminary data.</text>
</comment>
<evidence type="ECO:0000313" key="1">
    <source>
        <dbReference type="EMBL" id="MER6909889.1"/>
    </source>
</evidence>